<keyword evidence="5" id="KW-1185">Reference proteome</keyword>
<protein>
    <submittedName>
        <fullName evidence="4">Sortase A</fullName>
    </submittedName>
</protein>
<dbReference type="EMBL" id="FNOT01000008">
    <property type="protein sequence ID" value="SDY54823.1"/>
    <property type="molecule type" value="Genomic_DNA"/>
</dbReference>
<dbReference type="STRING" id="1137993.SAMN05660209_03112"/>
<keyword evidence="3" id="KW-0472">Membrane</keyword>
<keyword evidence="3" id="KW-0812">Transmembrane</keyword>
<dbReference type="Gene3D" id="2.40.260.10">
    <property type="entry name" value="Sortase"/>
    <property type="match status" value="1"/>
</dbReference>
<dbReference type="SUPFAM" id="SSF63817">
    <property type="entry name" value="Sortase"/>
    <property type="match status" value="1"/>
</dbReference>
<organism evidence="4 5">
    <name type="scientific">Geodermatophilus africanus</name>
    <dbReference type="NCBI Taxonomy" id="1137993"/>
    <lineage>
        <taxon>Bacteria</taxon>
        <taxon>Bacillati</taxon>
        <taxon>Actinomycetota</taxon>
        <taxon>Actinomycetes</taxon>
        <taxon>Geodermatophilales</taxon>
        <taxon>Geodermatophilaceae</taxon>
        <taxon>Geodermatophilus</taxon>
    </lineage>
</organism>
<dbReference type="InterPro" id="IPR053465">
    <property type="entry name" value="Sortase_Class_E"/>
</dbReference>
<gene>
    <name evidence="4" type="ORF">SAMN05660209_03112</name>
</gene>
<dbReference type="CDD" id="cd05830">
    <property type="entry name" value="Sortase_E"/>
    <property type="match status" value="1"/>
</dbReference>
<dbReference type="AlphaFoldDB" id="A0A1H3KRK9"/>
<keyword evidence="1" id="KW-0378">Hydrolase</keyword>
<dbReference type="NCBIfam" id="TIGR01076">
    <property type="entry name" value="sortase_fam"/>
    <property type="match status" value="1"/>
</dbReference>
<dbReference type="OrthoDB" id="5242879at2"/>
<dbReference type="InterPro" id="IPR042003">
    <property type="entry name" value="Sortase_E"/>
</dbReference>
<dbReference type="Pfam" id="PF04203">
    <property type="entry name" value="Sortase"/>
    <property type="match status" value="1"/>
</dbReference>
<reference evidence="5" key="1">
    <citation type="submission" date="2016-10" db="EMBL/GenBank/DDBJ databases">
        <authorList>
            <person name="Varghese N."/>
            <person name="Submissions S."/>
        </authorList>
    </citation>
    <scope>NUCLEOTIDE SEQUENCE [LARGE SCALE GENOMIC DNA]</scope>
    <source>
        <strain evidence="5">DSM 45422</strain>
    </source>
</reference>
<evidence type="ECO:0000256" key="1">
    <source>
        <dbReference type="ARBA" id="ARBA00022801"/>
    </source>
</evidence>
<evidence type="ECO:0000256" key="3">
    <source>
        <dbReference type="SAM" id="Phobius"/>
    </source>
</evidence>
<proteinExistence type="predicted"/>
<feature type="active site" description="Acyl-thioester intermediate" evidence="2">
    <location>
        <position position="183"/>
    </location>
</feature>
<dbReference type="NCBIfam" id="NF033747">
    <property type="entry name" value="class_E_sortase"/>
    <property type="match status" value="1"/>
</dbReference>
<accession>A0A1H3KRK9</accession>
<feature type="active site" description="Proton donor/acceptor" evidence="2">
    <location>
        <position position="114"/>
    </location>
</feature>
<dbReference type="GO" id="GO:0016787">
    <property type="term" value="F:hydrolase activity"/>
    <property type="evidence" value="ECO:0007669"/>
    <property type="project" value="UniProtKB-KW"/>
</dbReference>
<evidence type="ECO:0000313" key="4">
    <source>
        <dbReference type="EMBL" id="SDY54823.1"/>
    </source>
</evidence>
<dbReference type="RefSeq" id="WP_091158127.1">
    <property type="nucleotide sequence ID" value="NZ_FNOT01000008.1"/>
</dbReference>
<dbReference type="InterPro" id="IPR005754">
    <property type="entry name" value="Sortase"/>
</dbReference>
<dbReference type="InterPro" id="IPR023365">
    <property type="entry name" value="Sortase_dom-sf"/>
</dbReference>
<name>A0A1H3KRK9_9ACTN</name>
<evidence type="ECO:0000313" key="5">
    <source>
        <dbReference type="Proteomes" id="UP000198921"/>
    </source>
</evidence>
<dbReference type="Proteomes" id="UP000198921">
    <property type="component" value="Unassembled WGS sequence"/>
</dbReference>
<evidence type="ECO:0000256" key="2">
    <source>
        <dbReference type="PIRSR" id="PIRSR605754-1"/>
    </source>
</evidence>
<keyword evidence="3" id="KW-1133">Transmembrane helix</keyword>
<feature type="transmembrane region" description="Helical" evidence="3">
    <location>
        <begin position="12"/>
        <end position="29"/>
    </location>
</feature>
<sequence>MLRTIVRGLSELAVTAGAVLLLFVVYEVWVTDLLSDRAQDQVAEELREDWTSGPPEAQPDFGEAFAFVHIPRFGADWTRAVVEGTDPAELEEGPGHYVGSAMPGEQGNFAMAGHRVGRGSPFLALDVLEPGDPVVVETVDAWHVYRVTTTTVVDPRESSVVAPTPGGSANGAATGAFLTMTTCHPKFSTRERLVVHGELESSVGKAEAPDGPAALEEV</sequence>